<feature type="region of interest" description="Disordered" evidence="1">
    <location>
        <begin position="292"/>
        <end position="311"/>
    </location>
</feature>
<feature type="transmembrane region" description="Helical" evidence="2">
    <location>
        <begin position="20"/>
        <end position="41"/>
    </location>
</feature>
<feature type="transmembrane region" description="Helical" evidence="2">
    <location>
        <begin position="260"/>
        <end position="277"/>
    </location>
</feature>
<keyword evidence="2" id="KW-1133">Transmembrane helix</keyword>
<dbReference type="RefSeq" id="WP_241915206.1">
    <property type="nucleotide sequence ID" value="NZ_CP093326.1"/>
</dbReference>
<dbReference type="InterPro" id="IPR046671">
    <property type="entry name" value="DUF6541"/>
</dbReference>
<gene>
    <name evidence="3" type="ORF">MNQ99_09140</name>
</gene>
<feature type="transmembrane region" description="Helical" evidence="2">
    <location>
        <begin position="489"/>
        <end position="517"/>
    </location>
</feature>
<accession>A0ABY3WDG6</accession>
<proteinExistence type="predicted"/>
<name>A0ABY3WDG6_9MICC</name>
<evidence type="ECO:0000313" key="3">
    <source>
        <dbReference type="EMBL" id="UNK47467.1"/>
    </source>
</evidence>
<keyword evidence="4" id="KW-1185">Reference proteome</keyword>
<feature type="compositionally biased region" description="Basic residues" evidence="1">
    <location>
        <begin position="301"/>
        <end position="311"/>
    </location>
</feature>
<keyword evidence="2" id="KW-0472">Membrane</keyword>
<feature type="transmembrane region" description="Helical" evidence="2">
    <location>
        <begin position="53"/>
        <end position="74"/>
    </location>
</feature>
<dbReference type="EMBL" id="CP093326">
    <property type="protein sequence ID" value="UNK47467.1"/>
    <property type="molecule type" value="Genomic_DNA"/>
</dbReference>
<evidence type="ECO:0000256" key="2">
    <source>
        <dbReference type="SAM" id="Phobius"/>
    </source>
</evidence>
<feature type="transmembrane region" description="Helical" evidence="2">
    <location>
        <begin position="337"/>
        <end position="359"/>
    </location>
</feature>
<evidence type="ECO:0000313" key="4">
    <source>
        <dbReference type="Proteomes" id="UP000829069"/>
    </source>
</evidence>
<evidence type="ECO:0000256" key="1">
    <source>
        <dbReference type="SAM" id="MobiDB-lite"/>
    </source>
</evidence>
<feature type="transmembrane region" description="Helical" evidence="2">
    <location>
        <begin position="366"/>
        <end position="385"/>
    </location>
</feature>
<feature type="transmembrane region" description="Helical" evidence="2">
    <location>
        <begin position="80"/>
        <end position="101"/>
    </location>
</feature>
<feature type="transmembrane region" description="Helical" evidence="2">
    <location>
        <begin position="427"/>
        <end position="446"/>
    </location>
</feature>
<dbReference type="Proteomes" id="UP000829069">
    <property type="component" value="Chromosome"/>
</dbReference>
<organism evidence="3 4">
    <name type="scientific">Arthrobacter sulfonylureivorans</name>
    <dbReference type="NCBI Taxonomy" id="2486855"/>
    <lineage>
        <taxon>Bacteria</taxon>
        <taxon>Bacillati</taxon>
        <taxon>Actinomycetota</taxon>
        <taxon>Actinomycetes</taxon>
        <taxon>Micrococcales</taxon>
        <taxon>Micrococcaceae</taxon>
        <taxon>Arthrobacter</taxon>
    </lineage>
</organism>
<feature type="transmembrane region" description="Helical" evidence="2">
    <location>
        <begin position="538"/>
        <end position="558"/>
    </location>
</feature>
<feature type="transmembrane region" description="Helical" evidence="2">
    <location>
        <begin position="113"/>
        <end position="134"/>
    </location>
</feature>
<keyword evidence="2" id="KW-0812">Transmembrane</keyword>
<feature type="transmembrane region" description="Helical" evidence="2">
    <location>
        <begin position="200"/>
        <end position="221"/>
    </location>
</feature>
<reference evidence="3 4" key="1">
    <citation type="submission" date="2022-03" db="EMBL/GenBank/DDBJ databases">
        <title>Isotopic signatures of nitrous oxide derived from detoxification processes.</title>
        <authorList>
            <person name="Behrendt U."/>
            <person name="Buchen C."/>
            <person name="Well R."/>
            <person name="Ulrich A."/>
            <person name="Rohe L."/>
            <person name="Kolb S."/>
            <person name="Schloter M."/>
            <person name="Horn M.A."/>
            <person name="Augustin J."/>
        </authorList>
    </citation>
    <scope>NUCLEOTIDE SEQUENCE [LARGE SCALE GENOMIC DNA]</scope>
    <source>
        <strain evidence="3 4">S4-C24</strain>
    </source>
</reference>
<sequence length="711" mass="76161">MSTETVPSLRPDSGADMDALTVAGQLAVMLAVFYLPGFLALRALRQPAIRALVLAPAAGTALAAVGTMVCLLTGVRWNLLSATVLAALGIGLCWLTGRAIAPPEARVIAVPRSVRWMMGASLAVTALVLGWVMLEAMGSIHRVSQAWDPTYHVNVLQWIKENGQASPWSIWPIFGGAPPSFYPAGWHAVVSLVPGDVVTAGNLSCLVIGCLMWPASLALLARALFPARPLVWVLTPLVASSMLAFPFVQMFRAGQWPNGFAAALLPAILALGIELLHRVQGSSTASPAVERTINADTGPGARKRSLPHASRRRTTADLAALAMVTFGAAWIHPSALASLLVLGGVYLVRAAVFGLARLWRSHRGRFVAVIGTLAAAAVAVVVLLTQSQQLAAVMSYPRGRTAGWADALVWLFFDLPRQPDSADAVPGSYAVTVGVLMVCGALLACFSARTWPAVAGMAAAVVLFILAAGPEDQPFRWLTGFWYNDPPRIAPLVHIFGVVFAALALEQLCTLLVRLVRPLRTRVGTGIRTATRANRHKLAATGLAFAALAAVFVTTGAFRHNVRVDAASIRYSITEHRDGRALLGEEQDFIRSLGPLLPGDAIVIGDPFNGLPYIYSLTGHQTVYFQNVSSAGSSDKDYLRRHFRNIASDPRVCPALQSTGATYLYDDEPIRGYQHSPRHQWPGFHRVDFSHGFRLIASHGSAALYEITACR</sequence>
<evidence type="ECO:0008006" key="5">
    <source>
        <dbReference type="Google" id="ProtNLM"/>
    </source>
</evidence>
<dbReference type="Pfam" id="PF20176">
    <property type="entry name" value="DUF6541"/>
    <property type="match status" value="2"/>
</dbReference>
<protein>
    <recommendedName>
        <fullName evidence="5">Tat pathway signal sequence domain protein</fullName>
    </recommendedName>
</protein>
<feature type="transmembrane region" description="Helical" evidence="2">
    <location>
        <begin position="453"/>
        <end position="469"/>
    </location>
</feature>
<feature type="transmembrane region" description="Helical" evidence="2">
    <location>
        <begin position="230"/>
        <end position="248"/>
    </location>
</feature>